<comment type="caution">
    <text evidence="4">The sequence shown here is derived from an EMBL/GenBank/DDBJ whole genome shotgun (WGS) entry which is preliminary data.</text>
</comment>
<feature type="region of interest" description="Disordered" evidence="3">
    <location>
        <begin position="142"/>
        <end position="161"/>
    </location>
</feature>
<name>A0AAD4VS01_PRUDU</name>
<dbReference type="Gene3D" id="3.30.230.80">
    <property type="match status" value="1"/>
</dbReference>
<reference evidence="4 5" key="1">
    <citation type="journal article" date="2022" name="G3 (Bethesda)">
        <title>Whole-genome sequence and methylome profiling of the almond [Prunus dulcis (Mill.) D.A. Webb] cultivar 'Nonpareil'.</title>
        <authorList>
            <person name="D'Amico-Willman K.M."/>
            <person name="Ouma W.Z."/>
            <person name="Meulia T."/>
            <person name="Sideli G.M."/>
            <person name="Gradziel T.M."/>
            <person name="Fresnedo-Ramirez J."/>
        </authorList>
    </citation>
    <scope>NUCLEOTIDE SEQUENCE [LARGE SCALE GENOMIC DNA]</scope>
    <source>
        <strain evidence="4">Clone GOH B32 T37-40</strain>
    </source>
</reference>
<dbReference type="InterPro" id="IPR020568">
    <property type="entry name" value="Ribosomal_Su5_D2-typ_SF"/>
</dbReference>
<dbReference type="AlphaFoldDB" id="A0AAD4VS01"/>
<dbReference type="PANTHER" id="PTHR11528">
    <property type="entry name" value="HEAT SHOCK PROTEIN 90 FAMILY MEMBER"/>
    <property type="match status" value="1"/>
</dbReference>
<keyword evidence="5" id="KW-1185">Reference proteome</keyword>
<sequence length="161" mass="18978">MDNCEELMPKYLVFVKGVVDSDDLPLNISREMLQQNKILKVIRKNLVKKCIELFNEIAENKEDYLKFYEAFSKNLKLGIHEDSQNRGKLADLLSKKAVENSPFLERLKKKRYEVIFMVNAIDEYVVRQLEYDGKKLVSATKEGLKLEDESEEEKRKKEEKK</sequence>
<gene>
    <name evidence="4" type="ORF">L3X38_028393</name>
</gene>
<comment type="similarity">
    <text evidence="1">Belongs to the heat shock protein 90 family.</text>
</comment>
<keyword evidence="2" id="KW-0143">Chaperone</keyword>
<dbReference type="FunFam" id="3.30.230.80:FF:000020">
    <property type="entry name" value="Heat shock protein 90-2"/>
    <property type="match status" value="1"/>
</dbReference>
<evidence type="ECO:0000256" key="3">
    <source>
        <dbReference type="SAM" id="MobiDB-lite"/>
    </source>
</evidence>
<dbReference type="GO" id="GO:0016887">
    <property type="term" value="F:ATP hydrolysis activity"/>
    <property type="evidence" value="ECO:0007669"/>
    <property type="project" value="InterPro"/>
</dbReference>
<dbReference type="GO" id="GO:0140662">
    <property type="term" value="F:ATP-dependent protein folding chaperone"/>
    <property type="evidence" value="ECO:0007669"/>
    <property type="project" value="InterPro"/>
</dbReference>
<dbReference type="SUPFAM" id="SSF54211">
    <property type="entry name" value="Ribosomal protein S5 domain 2-like"/>
    <property type="match status" value="1"/>
</dbReference>
<evidence type="ECO:0008006" key="6">
    <source>
        <dbReference type="Google" id="ProtNLM"/>
    </source>
</evidence>
<dbReference type="Proteomes" id="UP001054821">
    <property type="component" value="Chromosome 5"/>
</dbReference>
<evidence type="ECO:0000256" key="1">
    <source>
        <dbReference type="ARBA" id="ARBA00008239"/>
    </source>
</evidence>
<dbReference type="EMBL" id="JAJFAZ020000005">
    <property type="protein sequence ID" value="KAI5328996.1"/>
    <property type="molecule type" value="Genomic_DNA"/>
</dbReference>
<dbReference type="GO" id="GO:0051082">
    <property type="term" value="F:unfolded protein binding"/>
    <property type="evidence" value="ECO:0007669"/>
    <property type="project" value="InterPro"/>
</dbReference>
<proteinExistence type="inferred from homology"/>
<dbReference type="Pfam" id="PF00183">
    <property type="entry name" value="HSP90"/>
    <property type="match status" value="2"/>
</dbReference>
<dbReference type="InterPro" id="IPR001404">
    <property type="entry name" value="Hsp90_fam"/>
</dbReference>
<organism evidence="4 5">
    <name type="scientific">Prunus dulcis</name>
    <name type="common">Almond</name>
    <name type="synonym">Amygdalus dulcis</name>
    <dbReference type="NCBI Taxonomy" id="3755"/>
    <lineage>
        <taxon>Eukaryota</taxon>
        <taxon>Viridiplantae</taxon>
        <taxon>Streptophyta</taxon>
        <taxon>Embryophyta</taxon>
        <taxon>Tracheophyta</taxon>
        <taxon>Spermatophyta</taxon>
        <taxon>Magnoliopsida</taxon>
        <taxon>eudicotyledons</taxon>
        <taxon>Gunneridae</taxon>
        <taxon>Pentapetalae</taxon>
        <taxon>rosids</taxon>
        <taxon>fabids</taxon>
        <taxon>Rosales</taxon>
        <taxon>Rosaceae</taxon>
        <taxon>Amygdaloideae</taxon>
        <taxon>Amygdaleae</taxon>
        <taxon>Prunus</taxon>
    </lineage>
</organism>
<dbReference type="Gene3D" id="3.40.50.11260">
    <property type="match status" value="1"/>
</dbReference>
<protein>
    <recommendedName>
        <fullName evidence="6">Heat shock protein 90</fullName>
    </recommendedName>
</protein>
<accession>A0AAD4VS01</accession>
<dbReference type="GO" id="GO:0005524">
    <property type="term" value="F:ATP binding"/>
    <property type="evidence" value="ECO:0007669"/>
    <property type="project" value="InterPro"/>
</dbReference>
<evidence type="ECO:0000313" key="5">
    <source>
        <dbReference type="Proteomes" id="UP001054821"/>
    </source>
</evidence>
<evidence type="ECO:0000313" key="4">
    <source>
        <dbReference type="EMBL" id="KAI5328996.1"/>
    </source>
</evidence>
<evidence type="ECO:0000256" key="2">
    <source>
        <dbReference type="ARBA" id="ARBA00023186"/>
    </source>
</evidence>